<dbReference type="EMBL" id="KQ965797">
    <property type="protein sequence ID" value="KXS11757.1"/>
    <property type="molecule type" value="Genomic_DNA"/>
</dbReference>
<dbReference type="SUPFAM" id="SSF51445">
    <property type="entry name" value="(Trans)glycosidases"/>
    <property type="match status" value="1"/>
</dbReference>
<organism evidence="7 8">
    <name type="scientific">Gonapodya prolifera (strain JEL478)</name>
    <name type="common">Monoblepharis prolifera</name>
    <dbReference type="NCBI Taxonomy" id="1344416"/>
    <lineage>
        <taxon>Eukaryota</taxon>
        <taxon>Fungi</taxon>
        <taxon>Fungi incertae sedis</taxon>
        <taxon>Chytridiomycota</taxon>
        <taxon>Chytridiomycota incertae sedis</taxon>
        <taxon>Monoblepharidomycetes</taxon>
        <taxon>Monoblepharidales</taxon>
        <taxon>Gonapodyaceae</taxon>
        <taxon>Gonapodya</taxon>
    </lineage>
</organism>
<protein>
    <submittedName>
        <fullName evidence="7">Glycoside hydrolase family 26 protein</fullName>
    </submittedName>
</protein>
<accession>A0A139A4K5</accession>
<evidence type="ECO:0000259" key="6">
    <source>
        <dbReference type="PROSITE" id="PS51764"/>
    </source>
</evidence>
<dbReference type="GO" id="GO:0006080">
    <property type="term" value="P:substituted mannan metabolic process"/>
    <property type="evidence" value="ECO:0007669"/>
    <property type="project" value="InterPro"/>
</dbReference>
<feature type="compositionally biased region" description="Low complexity" evidence="5">
    <location>
        <begin position="164"/>
        <end position="190"/>
    </location>
</feature>
<comment type="similarity">
    <text evidence="1 4">Belongs to the glycosyl hydrolase 26 family.</text>
</comment>
<keyword evidence="2 4" id="KW-0378">Hydrolase</keyword>
<dbReference type="OrthoDB" id="428177at2759"/>
<dbReference type="PANTHER" id="PTHR40079:SF4">
    <property type="entry name" value="GH26 DOMAIN-CONTAINING PROTEIN-RELATED"/>
    <property type="match status" value="1"/>
</dbReference>
<evidence type="ECO:0000256" key="5">
    <source>
        <dbReference type="SAM" id="MobiDB-lite"/>
    </source>
</evidence>
<feature type="active site" description="Nucleophile" evidence="4">
    <location>
        <position position="622"/>
    </location>
</feature>
<dbReference type="InterPro" id="IPR017853">
    <property type="entry name" value="GH"/>
</dbReference>
<feature type="compositionally biased region" description="Polar residues" evidence="5">
    <location>
        <begin position="1"/>
        <end position="22"/>
    </location>
</feature>
<evidence type="ECO:0000313" key="8">
    <source>
        <dbReference type="Proteomes" id="UP000070544"/>
    </source>
</evidence>
<dbReference type="InterPro" id="IPR000805">
    <property type="entry name" value="Glyco_hydro_26"/>
</dbReference>
<evidence type="ECO:0000313" key="7">
    <source>
        <dbReference type="EMBL" id="KXS11757.1"/>
    </source>
</evidence>
<keyword evidence="8" id="KW-1185">Reference proteome</keyword>
<feature type="region of interest" description="Disordered" evidence="5">
    <location>
        <begin position="164"/>
        <end position="267"/>
    </location>
</feature>
<name>A0A139A4K5_GONPJ</name>
<evidence type="ECO:0000256" key="3">
    <source>
        <dbReference type="ARBA" id="ARBA00023295"/>
    </source>
</evidence>
<feature type="active site" description="Proton donor" evidence="4">
    <location>
        <position position="471"/>
    </location>
</feature>
<dbReference type="Proteomes" id="UP000070544">
    <property type="component" value="Unassembled WGS sequence"/>
</dbReference>
<evidence type="ECO:0000256" key="2">
    <source>
        <dbReference type="ARBA" id="ARBA00022801"/>
    </source>
</evidence>
<sequence length="711" mass="74812">MAAPQRSPTSPTVPQHHVQLTNDDMAMHSRTFFEHSQSHLNPLRAPEFRLDSTHGPPSNLNAQYYPRGPPPPLPPSAGGGGGQQQRQQQQIGVPQAPGASSSAASAVPLTVTVHPATPSTPSVPPISPVSPSAQLRPAASFSSLNPPTSYAINNHTAIPMQTFSSTSSASSYSPVPSAFSPAPSGFSPVPQGTSPALQVPQPAMAPPQNPGARSPMFGAIFQRGPSPSPSPAGSYSSLPRSDMQLIPKGVGDGGSPQPRGPRRRRTRRSKISWGVAIMVTVGLLFIGGAVTGAVFYVITSTRGTTPATAPGSTASVLGSSAIAPIVSLAVPPVVAPVSVPMTTANPQPLPPPGPRGVNPVTLPATGVILGAHLDFATDTPGAFNARLALPGGNVTTFMAFITFPITDFQGTLDYIFNTVVATMPRGGILILSVEPTAGLGSVTAASAADLAEVCRRVNAAGTAVLVRFAHEMNGGWYIWGGKPTAYKTAYRVVADAVHGSATRTGMLWSPNNALSYPWTGGAYFPQPGSTDYTSLDTNGDGTVTAADDPFTPYWPGDEYVDFVGTSLFFLGLSFPYGANNDAPAGYYENILIGTNFNTLVNNPIQNLYTFTTTHNKPFVIAETGIFHNPNETTGATNLEQKQSWWRQVFTNTFLSRYPMIRVLNLFEVATPQTDFNGTIINFSVTRDTPEILAGFQSDWNGEGFILSSNIN</sequence>
<dbReference type="AlphaFoldDB" id="A0A139A4K5"/>
<reference evidence="7 8" key="1">
    <citation type="journal article" date="2015" name="Genome Biol. Evol.">
        <title>Phylogenomic analyses indicate that early fungi evolved digesting cell walls of algal ancestors of land plants.</title>
        <authorList>
            <person name="Chang Y."/>
            <person name="Wang S."/>
            <person name="Sekimoto S."/>
            <person name="Aerts A.L."/>
            <person name="Choi C."/>
            <person name="Clum A."/>
            <person name="LaButti K.M."/>
            <person name="Lindquist E.A."/>
            <person name="Yee Ngan C."/>
            <person name="Ohm R.A."/>
            <person name="Salamov A.A."/>
            <person name="Grigoriev I.V."/>
            <person name="Spatafora J.W."/>
            <person name="Berbee M.L."/>
        </authorList>
    </citation>
    <scope>NUCLEOTIDE SEQUENCE [LARGE SCALE GENOMIC DNA]</scope>
    <source>
        <strain evidence="7 8">JEL478</strain>
    </source>
</reference>
<feature type="compositionally biased region" description="Low complexity" evidence="5">
    <location>
        <begin position="84"/>
        <end position="120"/>
    </location>
</feature>
<evidence type="ECO:0000256" key="1">
    <source>
        <dbReference type="ARBA" id="ARBA00007754"/>
    </source>
</evidence>
<feature type="region of interest" description="Disordered" evidence="5">
    <location>
        <begin position="1"/>
        <end position="140"/>
    </location>
</feature>
<feature type="domain" description="GH26" evidence="6">
    <location>
        <begin position="344"/>
        <end position="695"/>
    </location>
</feature>
<evidence type="ECO:0000256" key="4">
    <source>
        <dbReference type="PROSITE-ProRule" id="PRU01100"/>
    </source>
</evidence>
<keyword evidence="3 4" id="KW-0326">Glycosidase</keyword>
<dbReference type="GO" id="GO:0016985">
    <property type="term" value="F:mannan endo-1,4-beta-mannosidase activity"/>
    <property type="evidence" value="ECO:0007669"/>
    <property type="project" value="InterPro"/>
</dbReference>
<gene>
    <name evidence="7" type="ORF">M427DRAFT_46919</name>
</gene>
<dbReference type="PANTHER" id="PTHR40079">
    <property type="entry name" value="MANNAN ENDO-1,4-BETA-MANNOSIDASE E-RELATED"/>
    <property type="match status" value="1"/>
</dbReference>
<dbReference type="InterPro" id="IPR022790">
    <property type="entry name" value="GH26_dom"/>
</dbReference>
<proteinExistence type="inferred from homology"/>
<dbReference type="PROSITE" id="PS51764">
    <property type="entry name" value="GH26"/>
    <property type="match status" value="1"/>
</dbReference>
<feature type="compositionally biased region" description="Basic and acidic residues" evidence="5">
    <location>
        <begin position="25"/>
        <end position="37"/>
    </location>
</feature>
<dbReference type="Pfam" id="PF02156">
    <property type="entry name" value="Glyco_hydro_26"/>
    <property type="match status" value="1"/>
</dbReference>
<dbReference type="Gene3D" id="3.20.20.80">
    <property type="entry name" value="Glycosidases"/>
    <property type="match status" value="1"/>
</dbReference>